<dbReference type="Pfam" id="PF00392">
    <property type="entry name" value="GntR"/>
    <property type="match status" value="1"/>
</dbReference>
<organism evidence="5 6">
    <name type="scientific">Sphingomonas endophytica</name>
    <dbReference type="NCBI Taxonomy" id="869719"/>
    <lineage>
        <taxon>Bacteria</taxon>
        <taxon>Pseudomonadati</taxon>
        <taxon>Pseudomonadota</taxon>
        <taxon>Alphaproteobacteria</taxon>
        <taxon>Sphingomonadales</taxon>
        <taxon>Sphingomonadaceae</taxon>
        <taxon>Sphingomonas</taxon>
    </lineage>
</organism>
<feature type="domain" description="HTH gntR-type" evidence="4">
    <location>
        <begin position="7"/>
        <end position="74"/>
    </location>
</feature>
<dbReference type="GO" id="GO:0003677">
    <property type="term" value="F:DNA binding"/>
    <property type="evidence" value="ECO:0007669"/>
    <property type="project" value="UniProtKB-KW"/>
</dbReference>
<reference evidence="5 6" key="1">
    <citation type="submission" date="2020-08" db="EMBL/GenBank/DDBJ databases">
        <title>The Agave Microbiome: Exploring the role of microbial communities in plant adaptations to desert environments.</title>
        <authorList>
            <person name="Partida-Martinez L.P."/>
        </authorList>
    </citation>
    <scope>NUCLEOTIDE SEQUENCE [LARGE SCALE GENOMIC DNA]</scope>
    <source>
        <strain evidence="5 6">AS3.13</strain>
    </source>
</reference>
<dbReference type="InterPro" id="IPR000524">
    <property type="entry name" value="Tscrpt_reg_HTH_GntR"/>
</dbReference>
<dbReference type="Pfam" id="PF07729">
    <property type="entry name" value="FCD"/>
    <property type="match status" value="1"/>
</dbReference>
<dbReference type="GO" id="GO:0003700">
    <property type="term" value="F:DNA-binding transcription factor activity"/>
    <property type="evidence" value="ECO:0007669"/>
    <property type="project" value="InterPro"/>
</dbReference>
<dbReference type="EMBL" id="JACHBT010000004">
    <property type="protein sequence ID" value="MBB6504081.1"/>
    <property type="molecule type" value="Genomic_DNA"/>
</dbReference>
<dbReference type="Proteomes" id="UP000522313">
    <property type="component" value="Unassembled WGS sequence"/>
</dbReference>
<dbReference type="Gene3D" id="1.20.120.530">
    <property type="entry name" value="GntR ligand-binding domain-like"/>
    <property type="match status" value="1"/>
</dbReference>
<name>A0A7X0JAJ1_9SPHN</name>
<dbReference type="SMART" id="SM00345">
    <property type="entry name" value="HTH_GNTR"/>
    <property type="match status" value="1"/>
</dbReference>
<keyword evidence="3" id="KW-0804">Transcription</keyword>
<keyword evidence="2 5" id="KW-0238">DNA-binding</keyword>
<gene>
    <name evidence="5" type="ORF">F4693_001039</name>
</gene>
<evidence type="ECO:0000313" key="5">
    <source>
        <dbReference type="EMBL" id="MBB6504081.1"/>
    </source>
</evidence>
<dbReference type="SUPFAM" id="SSF46785">
    <property type="entry name" value="Winged helix' DNA-binding domain"/>
    <property type="match status" value="1"/>
</dbReference>
<evidence type="ECO:0000259" key="4">
    <source>
        <dbReference type="PROSITE" id="PS50949"/>
    </source>
</evidence>
<dbReference type="PANTHER" id="PTHR43537:SF24">
    <property type="entry name" value="GLUCONATE OPERON TRANSCRIPTIONAL REPRESSOR"/>
    <property type="match status" value="1"/>
</dbReference>
<evidence type="ECO:0000313" key="6">
    <source>
        <dbReference type="Proteomes" id="UP000522313"/>
    </source>
</evidence>
<reference evidence="5 6" key="2">
    <citation type="submission" date="2020-08" db="EMBL/GenBank/DDBJ databases">
        <authorList>
            <person name="Partida-Martinez L."/>
            <person name="Huntemann M."/>
            <person name="Clum A."/>
            <person name="Wang J."/>
            <person name="Palaniappan K."/>
            <person name="Ritter S."/>
            <person name="Chen I.-M."/>
            <person name="Stamatis D."/>
            <person name="Reddy T."/>
            <person name="O'Malley R."/>
            <person name="Daum C."/>
            <person name="Shapiro N."/>
            <person name="Ivanova N."/>
            <person name="Kyrpides N."/>
            <person name="Woyke T."/>
        </authorList>
    </citation>
    <scope>NUCLEOTIDE SEQUENCE [LARGE SCALE GENOMIC DNA]</scope>
    <source>
        <strain evidence="5 6">AS3.13</strain>
    </source>
</reference>
<accession>A0A7X0JAJ1</accession>
<dbReference type="SMART" id="SM00895">
    <property type="entry name" value="FCD"/>
    <property type="match status" value="1"/>
</dbReference>
<sequence>MTGIIVRNLSEQLVDLVRDRILAGQVEVDRAIRQDALAAELGVSKIPLREALTRLEQEGLVRSRANRGYFVRELTIAEAEEVYALRLKLEPELAAQAAANASEQERAVAVQTLAQLDEATNAHGDGVGAFNRAFHLALLRPSRQPITTTMLERLHVLGERYVRKHLEPLGRDQRANDEHAQLLESWLSRDTAVVRERMYAHIEQTVLDLRREFRTGAVITDLG</sequence>
<dbReference type="PANTHER" id="PTHR43537">
    <property type="entry name" value="TRANSCRIPTIONAL REGULATOR, GNTR FAMILY"/>
    <property type="match status" value="1"/>
</dbReference>
<comment type="caution">
    <text evidence="5">The sequence shown here is derived from an EMBL/GenBank/DDBJ whole genome shotgun (WGS) entry which is preliminary data.</text>
</comment>
<evidence type="ECO:0000256" key="1">
    <source>
        <dbReference type="ARBA" id="ARBA00023015"/>
    </source>
</evidence>
<dbReference type="InterPro" id="IPR036390">
    <property type="entry name" value="WH_DNA-bd_sf"/>
</dbReference>
<keyword evidence="1" id="KW-0805">Transcription regulation</keyword>
<dbReference type="Gene3D" id="1.10.10.10">
    <property type="entry name" value="Winged helix-like DNA-binding domain superfamily/Winged helix DNA-binding domain"/>
    <property type="match status" value="1"/>
</dbReference>
<dbReference type="CDD" id="cd07377">
    <property type="entry name" value="WHTH_GntR"/>
    <property type="match status" value="1"/>
</dbReference>
<evidence type="ECO:0000256" key="2">
    <source>
        <dbReference type="ARBA" id="ARBA00023125"/>
    </source>
</evidence>
<dbReference type="PROSITE" id="PS50949">
    <property type="entry name" value="HTH_GNTR"/>
    <property type="match status" value="1"/>
</dbReference>
<dbReference type="RefSeq" id="WP_184504394.1">
    <property type="nucleotide sequence ID" value="NZ_JACHBT010000004.1"/>
</dbReference>
<dbReference type="InterPro" id="IPR008920">
    <property type="entry name" value="TF_FadR/GntR_C"/>
</dbReference>
<dbReference type="SUPFAM" id="SSF48008">
    <property type="entry name" value="GntR ligand-binding domain-like"/>
    <property type="match status" value="1"/>
</dbReference>
<dbReference type="InterPro" id="IPR036388">
    <property type="entry name" value="WH-like_DNA-bd_sf"/>
</dbReference>
<proteinExistence type="predicted"/>
<dbReference type="InterPro" id="IPR011711">
    <property type="entry name" value="GntR_C"/>
</dbReference>
<protein>
    <submittedName>
        <fullName evidence="5">DNA-binding GntR family transcriptional regulator</fullName>
    </submittedName>
</protein>
<evidence type="ECO:0000256" key="3">
    <source>
        <dbReference type="ARBA" id="ARBA00023163"/>
    </source>
</evidence>
<dbReference type="AlphaFoldDB" id="A0A7X0JAJ1"/>